<sequence>MLKDQCEIVRLMKIKDVLRDKSFRLIACFYVFLGILIFHLEAYAQSAQSDYGLMTPRNDHWYSQPWIFAVLTAVLILLVAINGRIEKPSGVKSKIRQF</sequence>
<dbReference type="Proteomes" id="UP000238034">
    <property type="component" value="Unassembled WGS sequence"/>
</dbReference>
<accession>A0A2T0UAX5</accession>
<protein>
    <submittedName>
        <fullName evidence="2">Uncharacterized protein</fullName>
    </submittedName>
</protein>
<evidence type="ECO:0000256" key="1">
    <source>
        <dbReference type="SAM" id="Phobius"/>
    </source>
</evidence>
<feature type="transmembrane region" description="Helical" evidence="1">
    <location>
        <begin position="64"/>
        <end position="85"/>
    </location>
</feature>
<keyword evidence="3" id="KW-1185">Reference proteome</keyword>
<organism evidence="2 3">
    <name type="scientific">Arcticibacter pallidicorallinus</name>
    <dbReference type="NCBI Taxonomy" id="1259464"/>
    <lineage>
        <taxon>Bacteria</taxon>
        <taxon>Pseudomonadati</taxon>
        <taxon>Bacteroidota</taxon>
        <taxon>Sphingobacteriia</taxon>
        <taxon>Sphingobacteriales</taxon>
        <taxon>Sphingobacteriaceae</taxon>
        <taxon>Arcticibacter</taxon>
    </lineage>
</organism>
<dbReference type="AlphaFoldDB" id="A0A2T0UAX5"/>
<dbReference type="EMBL" id="PVTH01000001">
    <property type="protein sequence ID" value="PRY55079.1"/>
    <property type="molecule type" value="Genomic_DNA"/>
</dbReference>
<proteinExistence type="predicted"/>
<keyword evidence="1" id="KW-1133">Transmembrane helix</keyword>
<keyword evidence="1" id="KW-0472">Membrane</keyword>
<keyword evidence="1" id="KW-0812">Transmembrane</keyword>
<gene>
    <name evidence="2" type="ORF">B0I27_10138</name>
</gene>
<reference evidence="2 3" key="1">
    <citation type="submission" date="2018-03" db="EMBL/GenBank/DDBJ databases">
        <title>Genomic Encyclopedia of Type Strains, Phase III (KMG-III): the genomes of soil and plant-associated and newly described type strains.</title>
        <authorList>
            <person name="Whitman W."/>
        </authorList>
    </citation>
    <scope>NUCLEOTIDE SEQUENCE [LARGE SCALE GENOMIC DNA]</scope>
    <source>
        <strain evidence="2 3">CGMCC 1.9313</strain>
    </source>
</reference>
<evidence type="ECO:0000313" key="2">
    <source>
        <dbReference type="EMBL" id="PRY55079.1"/>
    </source>
</evidence>
<name>A0A2T0UAX5_9SPHI</name>
<evidence type="ECO:0000313" key="3">
    <source>
        <dbReference type="Proteomes" id="UP000238034"/>
    </source>
</evidence>
<comment type="caution">
    <text evidence="2">The sequence shown here is derived from an EMBL/GenBank/DDBJ whole genome shotgun (WGS) entry which is preliminary data.</text>
</comment>
<feature type="transmembrane region" description="Helical" evidence="1">
    <location>
        <begin position="22"/>
        <end position="44"/>
    </location>
</feature>